<proteinExistence type="predicted"/>
<keyword evidence="2" id="KW-1185">Reference proteome</keyword>
<organism evidence="1 2">
    <name type="scientific">Armillaria ostoyae</name>
    <name type="common">Armillaria root rot fungus</name>
    <dbReference type="NCBI Taxonomy" id="47428"/>
    <lineage>
        <taxon>Eukaryota</taxon>
        <taxon>Fungi</taxon>
        <taxon>Dikarya</taxon>
        <taxon>Basidiomycota</taxon>
        <taxon>Agaricomycotina</taxon>
        <taxon>Agaricomycetes</taxon>
        <taxon>Agaricomycetidae</taxon>
        <taxon>Agaricales</taxon>
        <taxon>Marasmiineae</taxon>
        <taxon>Physalacriaceae</taxon>
        <taxon>Armillaria</taxon>
    </lineage>
</organism>
<reference evidence="2" key="1">
    <citation type="journal article" date="2017" name="Nat. Ecol. Evol.">
        <title>Genome expansion and lineage-specific genetic innovations in the forest pathogenic fungi Armillaria.</title>
        <authorList>
            <person name="Sipos G."/>
            <person name="Prasanna A.N."/>
            <person name="Walter M.C."/>
            <person name="O'Connor E."/>
            <person name="Balint B."/>
            <person name="Krizsan K."/>
            <person name="Kiss B."/>
            <person name="Hess J."/>
            <person name="Varga T."/>
            <person name="Slot J."/>
            <person name="Riley R."/>
            <person name="Boka B."/>
            <person name="Rigling D."/>
            <person name="Barry K."/>
            <person name="Lee J."/>
            <person name="Mihaltcheva S."/>
            <person name="LaButti K."/>
            <person name="Lipzen A."/>
            <person name="Waldron R."/>
            <person name="Moloney N.M."/>
            <person name="Sperisen C."/>
            <person name="Kredics L."/>
            <person name="Vagvoelgyi C."/>
            <person name="Patrignani A."/>
            <person name="Fitzpatrick D."/>
            <person name="Nagy I."/>
            <person name="Doyle S."/>
            <person name="Anderson J.B."/>
            <person name="Grigoriev I.V."/>
            <person name="Gueldener U."/>
            <person name="Muensterkoetter M."/>
            <person name="Nagy L.G."/>
        </authorList>
    </citation>
    <scope>NUCLEOTIDE SEQUENCE [LARGE SCALE GENOMIC DNA]</scope>
    <source>
        <strain evidence="2">C18/9</strain>
    </source>
</reference>
<dbReference type="EMBL" id="FUEG01000030">
    <property type="protein sequence ID" value="SJL15751.1"/>
    <property type="molecule type" value="Genomic_DNA"/>
</dbReference>
<gene>
    <name evidence="1" type="ORF">ARMOST_19256</name>
</gene>
<accession>A0A284S415</accession>
<protein>
    <submittedName>
        <fullName evidence="1">Uncharacterized protein</fullName>
    </submittedName>
</protein>
<sequence>MATQRAYGFRCLAIPFYYWKYHQSQWSLPVLYIPYKRKPVRGIYFDYWYHRGQGNILYTKSRGKLSTLSNFQRRDMTAPAEEHSPAN</sequence>
<evidence type="ECO:0000313" key="2">
    <source>
        <dbReference type="Proteomes" id="UP000219338"/>
    </source>
</evidence>
<name>A0A284S415_ARMOS</name>
<evidence type="ECO:0000313" key="1">
    <source>
        <dbReference type="EMBL" id="SJL15751.1"/>
    </source>
</evidence>
<dbReference type="AlphaFoldDB" id="A0A284S415"/>
<dbReference type="Proteomes" id="UP000219338">
    <property type="component" value="Unassembled WGS sequence"/>
</dbReference>